<dbReference type="SUPFAM" id="SSF52540">
    <property type="entry name" value="P-loop containing nucleoside triphosphate hydrolases"/>
    <property type="match status" value="2"/>
</dbReference>
<dbReference type="GO" id="GO:0008270">
    <property type="term" value="F:zinc ion binding"/>
    <property type="evidence" value="ECO:0007669"/>
    <property type="project" value="UniProtKB-UniRule"/>
</dbReference>
<keyword evidence="4 12" id="KW-0547">Nucleotide-binding</keyword>
<comment type="caution">
    <text evidence="15">The sequence shown here is derived from an EMBL/GenBank/DDBJ whole genome shotgun (WGS) entry which is preliminary data.</text>
</comment>
<dbReference type="InterPro" id="IPR005259">
    <property type="entry name" value="PriA"/>
</dbReference>
<evidence type="ECO:0000259" key="14">
    <source>
        <dbReference type="PROSITE" id="PS51194"/>
    </source>
</evidence>
<evidence type="ECO:0000256" key="8">
    <source>
        <dbReference type="ARBA" id="ARBA00022840"/>
    </source>
</evidence>
<feature type="binding site" evidence="12">
    <location>
        <position position="485"/>
    </location>
    <ligand>
        <name>Zn(2+)</name>
        <dbReference type="ChEBI" id="CHEBI:29105"/>
        <label>2</label>
    </ligand>
</feature>
<keyword evidence="3 12" id="KW-0479">Metal-binding</keyword>
<dbReference type="EC" id="5.6.2.4" evidence="12"/>
<feature type="binding site" evidence="12">
    <location>
        <position position="467"/>
    </location>
    <ligand>
        <name>Zn(2+)</name>
        <dbReference type="ChEBI" id="CHEBI:29105"/>
        <label>2</label>
    </ligand>
</feature>
<dbReference type="Pfam" id="PF18074">
    <property type="entry name" value="PriA_C"/>
    <property type="match status" value="1"/>
</dbReference>
<evidence type="ECO:0000256" key="7">
    <source>
        <dbReference type="ARBA" id="ARBA00022833"/>
    </source>
</evidence>
<dbReference type="SMART" id="SM00490">
    <property type="entry name" value="HELICc"/>
    <property type="match status" value="1"/>
</dbReference>
<sequence length="754" mass="86630">MKIAAVFINQLNSNMDHSFDYFIPSHLDYIDIGVRIVVPFGIKNKSIDGLVVEIKEKSEFKGLKTIEGVICNYPKLSMWQVEMCFWMQKNYHCYFMEAVSCYIPSNMKYKKVKIDNKIEYLLNNSEQKIKYYKLSGKYSLKEDYLNTTRPNALMQRQVLSCLNDIPTSLEDLKGLTNCTGGTLKSLIEKGLIEECSKVNIRNPYKEKEYSYPENNLNYYQQKSLDAFVEAMEPSTFLIHGVTGSGKTEVFLRLIEETIKKDKGCLYLVPEISLTSQVIERIMGRFKQDIGIIHSKLNAGERIDQWNNIKSKNYNIVLGARSAIFAPMDNIGLIIMDEEHENTYKSSNRPRYNTVGIAKKLQEMHGCHIVLGSATPSVTSYYNAIHNDIHLLELPNRVNDIPMPKIEIVNMKDELYAGNRTVISRALFEGIENNIKSGEQTILFLNKRGYSSFVFCRNCGFVVRCSNCDISMTYHHSSREMLCHYCSHKSMVPSICPKCKSNKIKHTGSGTQKLELQLHKYFPQAKILRMDTDSMQKKGAYDSAIHKFSSGQADILLGTQMVTKGFDFQNVTLVGVILADSTLNIPDFKASERTFQLITQVAGRAGRGTKLGNVVVQTYEPNHYSITLSKNHDYNSFYEKEISYRKMMNYPPFSDIIYIGFTNENEEVVSKDCHKYYNSLLKCLQDNNLHELVKEMFNPTLSPVKKINNRFRWYFIIKTVHIKLYNEIIYNLNLNKDISDISSTKIIDINPNTIL</sequence>
<keyword evidence="1 12" id="KW-0639">Primosome</keyword>
<dbReference type="PANTHER" id="PTHR30580">
    <property type="entry name" value="PRIMOSOMAL PROTEIN N"/>
    <property type="match status" value="1"/>
</dbReference>
<comment type="catalytic activity">
    <reaction evidence="12">
        <text>Couples ATP hydrolysis with the unwinding of duplex DNA by translocating in the 3'-5' direction.</text>
        <dbReference type="EC" id="5.6.2.4"/>
    </reaction>
</comment>
<evidence type="ECO:0000256" key="10">
    <source>
        <dbReference type="ARBA" id="ARBA00023235"/>
    </source>
</evidence>
<evidence type="ECO:0000256" key="1">
    <source>
        <dbReference type="ARBA" id="ARBA00022515"/>
    </source>
</evidence>
<keyword evidence="6 12" id="KW-0347">Helicase</keyword>
<dbReference type="InterPro" id="IPR001650">
    <property type="entry name" value="Helicase_C-like"/>
</dbReference>
<dbReference type="FunFam" id="3.40.50.300:FF:000489">
    <property type="entry name" value="Primosome assembly protein PriA"/>
    <property type="match status" value="1"/>
</dbReference>
<evidence type="ECO:0000259" key="13">
    <source>
        <dbReference type="PROSITE" id="PS51192"/>
    </source>
</evidence>
<evidence type="ECO:0000256" key="2">
    <source>
        <dbReference type="ARBA" id="ARBA00022705"/>
    </source>
</evidence>
<feature type="binding site" evidence="12">
    <location>
        <position position="495"/>
    </location>
    <ligand>
        <name>Zn(2+)</name>
        <dbReference type="ChEBI" id="CHEBI:29105"/>
        <label>1</label>
    </ligand>
</feature>
<evidence type="ECO:0000256" key="3">
    <source>
        <dbReference type="ARBA" id="ARBA00022723"/>
    </source>
</evidence>
<dbReference type="AlphaFoldDB" id="A0A6A7K943"/>
<comment type="catalytic activity">
    <reaction evidence="11 12">
        <text>ATP + H2O = ADP + phosphate + H(+)</text>
        <dbReference type="Rhea" id="RHEA:13065"/>
        <dbReference type="ChEBI" id="CHEBI:15377"/>
        <dbReference type="ChEBI" id="CHEBI:15378"/>
        <dbReference type="ChEBI" id="CHEBI:30616"/>
        <dbReference type="ChEBI" id="CHEBI:43474"/>
        <dbReference type="ChEBI" id="CHEBI:456216"/>
        <dbReference type="EC" id="5.6.2.4"/>
    </reaction>
</comment>
<evidence type="ECO:0000256" key="9">
    <source>
        <dbReference type="ARBA" id="ARBA00023125"/>
    </source>
</evidence>
<feature type="binding site" evidence="12">
    <location>
        <position position="498"/>
    </location>
    <ligand>
        <name>Zn(2+)</name>
        <dbReference type="ChEBI" id="CHEBI:29105"/>
        <label>1</label>
    </ligand>
</feature>
<comment type="subunit">
    <text evidence="12">Component of the replication restart primosome.</text>
</comment>
<dbReference type="Proteomes" id="UP000440004">
    <property type="component" value="Unassembled WGS sequence"/>
</dbReference>
<dbReference type="GO" id="GO:0005524">
    <property type="term" value="F:ATP binding"/>
    <property type="evidence" value="ECO:0007669"/>
    <property type="project" value="UniProtKB-UniRule"/>
</dbReference>
<dbReference type="Pfam" id="PF17764">
    <property type="entry name" value="PriA_3primeBD"/>
    <property type="match status" value="1"/>
</dbReference>
<dbReference type="Pfam" id="PF00271">
    <property type="entry name" value="Helicase_C"/>
    <property type="match status" value="1"/>
</dbReference>
<comment type="function">
    <text evidence="12">Initiates the restart of stalled replication forks, which reloads the replicative helicase on sites other than the origin of replication. Recognizes and binds to abandoned replication forks and remodels them to uncover a helicase loading site. Promotes assembly of the primosome at these replication forks.</text>
</comment>
<keyword evidence="5 12" id="KW-0378">Hydrolase</keyword>
<dbReference type="Gene3D" id="3.40.1440.60">
    <property type="entry name" value="PriA, 3(prime) DNA-binding domain"/>
    <property type="match status" value="1"/>
</dbReference>
<feature type="domain" description="Helicase ATP-binding" evidence="13">
    <location>
        <begin position="227"/>
        <end position="393"/>
    </location>
</feature>
<keyword evidence="7 12" id="KW-0862">Zinc</keyword>
<comment type="similarity">
    <text evidence="12">Belongs to the helicase family. PriA subfamily.</text>
</comment>
<evidence type="ECO:0000256" key="5">
    <source>
        <dbReference type="ARBA" id="ARBA00022801"/>
    </source>
</evidence>
<evidence type="ECO:0000256" key="6">
    <source>
        <dbReference type="ARBA" id="ARBA00022806"/>
    </source>
</evidence>
<feature type="domain" description="Helicase C-terminal" evidence="14">
    <location>
        <begin position="490"/>
        <end position="664"/>
    </location>
</feature>
<keyword evidence="2 12" id="KW-0235">DNA replication</keyword>
<evidence type="ECO:0000313" key="15">
    <source>
        <dbReference type="EMBL" id="MPW26029.1"/>
    </source>
</evidence>
<protein>
    <recommendedName>
        <fullName evidence="12">Replication restart protein PriA</fullName>
    </recommendedName>
    <alternativeName>
        <fullName evidence="12">ATP-dependent DNA helicase PriA</fullName>
        <ecNumber evidence="12">5.6.2.4</ecNumber>
    </alternativeName>
    <alternativeName>
        <fullName evidence="12">DNA 3'-5' helicase PriA</fullName>
    </alternativeName>
</protein>
<dbReference type="InterPro" id="IPR027417">
    <property type="entry name" value="P-loop_NTPase"/>
</dbReference>
<keyword evidence="8 12" id="KW-0067">ATP-binding</keyword>
<dbReference type="GO" id="GO:0006302">
    <property type="term" value="P:double-strand break repair"/>
    <property type="evidence" value="ECO:0007669"/>
    <property type="project" value="InterPro"/>
</dbReference>
<feature type="binding site" evidence="12">
    <location>
        <position position="458"/>
    </location>
    <ligand>
        <name>Zn(2+)</name>
        <dbReference type="ChEBI" id="CHEBI:29105"/>
        <label>1</label>
    </ligand>
</feature>
<dbReference type="GO" id="GO:0016787">
    <property type="term" value="F:hydrolase activity"/>
    <property type="evidence" value="ECO:0007669"/>
    <property type="project" value="UniProtKB-KW"/>
</dbReference>
<dbReference type="NCBIfam" id="TIGR00595">
    <property type="entry name" value="priA"/>
    <property type="match status" value="1"/>
</dbReference>
<dbReference type="PROSITE" id="PS51194">
    <property type="entry name" value="HELICASE_CTER"/>
    <property type="match status" value="1"/>
</dbReference>
<evidence type="ECO:0000256" key="12">
    <source>
        <dbReference type="HAMAP-Rule" id="MF_00983"/>
    </source>
</evidence>
<organism evidence="15 16">
    <name type="scientific">Alkalibaculum sporogenes</name>
    <dbReference type="NCBI Taxonomy" id="2655001"/>
    <lineage>
        <taxon>Bacteria</taxon>
        <taxon>Bacillati</taxon>
        <taxon>Bacillota</taxon>
        <taxon>Clostridia</taxon>
        <taxon>Eubacteriales</taxon>
        <taxon>Eubacteriaceae</taxon>
        <taxon>Alkalibaculum</taxon>
    </lineage>
</organism>
<dbReference type="InterPro" id="IPR014001">
    <property type="entry name" value="Helicase_ATP-bd"/>
</dbReference>
<dbReference type="CDD" id="cd17929">
    <property type="entry name" value="DEXHc_priA"/>
    <property type="match status" value="1"/>
</dbReference>
<dbReference type="GO" id="GO:0043138">
    <property type="term" value="F:3'-5' DNA helicase activity"/>
    <property type="evidence" value="ECO:0007669"/>
    <property type="project" value="UniProtKB-EC"/>
</dbReference>
<feature type="binding site" evidence="12">
    <location>
        <position position="455"/>
    </location>
    <ligand>
        <name>Zn(2+)</name>
        <dbReference type="ChEBI" id="CHEBI:29105"/>
        <label>1</label>
    </ligand>
</feature>
<dbReference type="CDD" id="cd18804">
    <property type="entry name" value="SF2_C_priA"/>
    <property type="match status" value="1"/>
</dbReference>
<dbReference type="Pfam" id="PF00270">
    <property type="entry name" value="DEAD"/>
    <property type="match status" value="1"/>
</dbReference>
<proteinExistence type="inferred from homology"/>
<keyword evidence="16" id="KW-1185">Reference proteome</keyword>
<dbReference type="GO" id="GO:0006310">
    <property type="term" value="P:DNA recombination"/>
    <property type="evidence" value="ECO:0007669"/>
    <property type="project" value="InterPro"/>
</dbReference>
<comment type="cofactor">
    <cofactor evidence="12">
        <name>Zn(2+)</name>
        <dbReference type="ChEBI" id="CHEBI:29105"/>
    </cofactor>
    <text evidence="12">Binds 2 zinc ions per subunit.</text>
</comment>
<evidence type="ECO:0000313" key="16">
    <source>
        <dbReference type="Proteomes" id="UP000440004"/>
    </source>
</evidence>
<dbReference type="HAMAP" id="MF_00983">
    <property type="entry name" value="PriA"/>
    <property type="match status" value="1"/>
</dbReference>
<dbReference type="PROSITE" id="PS51192">
    <property type="entry name" value="HELICASE_ATP_BIND_1"/>
    <property type="match status" value="1"/>
</dbReference>
<dbReference type="RefSeq" id="WP_152804117.1">
    <property type="nucleotide sequence ID" value="NZ_WHNX01000013.1"/>
</dbReference>
<dbReference type="Pfam" id="PF18319">
    <property type="entry name" value="Zn_ribbon_PriA"/>
    <property type="match status" value="1"/>
</dbReference>
<dbReference type="EMBL" id="WHNX01000013">
    <property type="protein sequence ID" value="MPW26029.1"/>
    <property type="molecule type" value="Genomic_DNA"/>
</dbReference>
<dbReference type="InterPro" id="IPR042115">
    <property type="entry name" value="PriA_3primeBD_sf"/>
</dbReference>
<dbReference type="GO" id="GO:0006269">
    <property type="term" value="P:DNA replication, synthesis of primer"/>
    <property type="evidence" value="ECO:0007669"/>
    <property type="project" value="UniProtKB-KW"/>
</dbReference>
<dbReference type="GO" id="GO:0003677">
    <property type="term" value="F:DNA binding"/>
    <property type="evidence" value="ECO:0007669"/>
    <property type="project" value="UniProtKB-UniRule"/>
</dbReference>
<reference evidence="15 16" key="1">
    <citation type="submission" date="2019-10" db="EMBL/GenBank/DDBJ databases">
        <title>Alkalibaculum tamaniensis sp.nov., a new alkaliphilic acetogen, isolated on methoxylated aromatics from a mud volcano.</title>
        <authorList>
            <person name="Khomyakova M.A."/>
            <person name="Merkel A.Y."/>
            <person name="Bonch-Osmolovskaya E.A."/>
            <person name="Slobodkin A.I."/>
        </authorList>
    </citation>
    <scope>NUCLEOTIDE SEQUENCE [LARGE SCALE GENOMIC DNA]</scope>
    <source>
        <strain evidence="15 16">M08DMB</strain>
    </source>
</reference>
<accession>A0A6A7K943</accession>
<evidence type="ECO:0000256" key="4">
    <source>
        <dbReference type="ARBA" id="ARBA00022741"/>
    </source>
</evidence>
<dbReference type="InterPro" id="IPR011545">
    <property type="entry name" value="DEAD/DEAH_box_helicase_dom"/>
</dbReference>
<dbReference type="GO" id="GO:1990077">
    <property type="term" value="C:primosome complex"/>
    <property type="evidence" value="ECO:0007669"/>
    <property type="project" value="UniProtKB-UniRule"/>
</dbReference>
<dbReference type="GO" id="GO:0006270">
    <property type="term" value="P:DNA replication initiation"/>
    <property type="evidence" value="ECO:0007669"/>
    <property type="project" value="TreeGrafter"/>
</dbReference>
<name>A0A6A7K943_9FIRM</name>
<keyword evidence="10 12" id="KW-0413">Isomerase</keyword>
<feature type="binding site" evidence="12">
    <location>
        <position position="482"/>
    </location>
    <ligand>
        <name>Zn(2+)</name>
        <dbReference type="ChEBI" id="CHEBI:29105"/>
        <label>2</label>
    </ligand>
</feature>
<dbReference type="PANTHER" id="PTHR30580:SF0">
    <property type="entry name" value="PRIMOSOMAL PROTEIN N"/>
    <property type="match status" value="1"/>
</dbReference>
<dbReference type="InterPro" id="IPR041222">
    <property type="entry name" value="PriA_3primeBD"/>
</dbReference>
<dbReference type="SMART" id="SM00487">
    <property type="entry name" value="DEXDc"/>
    <property type="match status" value="1"/>
</dbReference>
<keyword evidence="9 12" id="KW-0238">DNA-binding</keyword>
<dbReference type="InterPro" id="IPR041236">
    <property type="entry name" value="PriA_C"/>
</dbReference>
<dbReference type="InterPro" id="IPR040498">
    <property type="entry name" value="PriA_CRR"/>
</dbReference>
<feature type="binding site" evidence="12">
    <location>
        <position position="464"/>
    </location>
    <ligand>
        <name>Zn(2+)</name>
        <dbReference type="ChEBI" id="CHEBI:29105"/>
        <label>2</label>
    </ligand>
</feature>
<gene>
    <name evidence="12 15" type="primary">priA</name>
    <name evidence="15" type="ORF">GC105_09525</name>
</gene>
<evidence type="ECO:0000256" key="11">
    <source>
        <dbReference type="ARBA" id="ARBA00048988"/>
    </source>
</evidence>
<dbReference type="Gene3D" id="3.40.50.300">
    <property type="entry name" value="P-loop containing nucleotide triphosphate hydrolases"/>
    <property type="match status" value="2"/>
</dbReference>